<dbReference type="EMBL" id="KT151657">
    <property type="protein sequence ID" value="ALP44661.1"/>
    <property type="molecule type" value="Genomic_DNA"/>
</dbReference>
<name>A0A096XH47_VIBCL</name>
<dbReference type="EMBL" id="KT151654">
    <property type="protein sequence ID" value="ALP44389.1"/>
    <property type="molecule type" value="Genomic_DNA"/>
</dbReference>
<dbReference type="EMBL" id="KT151662">
    <property type="protein sequence ID" value="ALP45124.1"/>
    <property type="molecule type" value="Genomic_DNA"/>
</dbReference>
<evidence type="ECO:0000313" key="4">
    <source>
        <dbReference type="EMBL" id="ALP44570.1"/>
    </source>
</evidence>
<dbReference type="EMBL" id="KT151659">
    <property type="protein sequence ID" value="ALP44843.1"/>
    <property type="molecule type" value="Genomic_DNA"/>
</dbReference>
<evidence type="ECO:0000313" key="9">
    <source>
        <dbReference type="EMBL" id="ALP45025.1"/>
    </source>
</evidence>
<evidence type="ECO:0000313" key="12">
    <source>
        <dbReference type="EMBL" id="ALP45319.1"/>
    </source>
</evidence>
<evidence type="ECO:0000313" key="1">
    <source>
        <dbReference type="EMBL" id="AHM25045.1"/>
    </source>
</evidence>
<evidence type="ECO:0000313" key="11">
    <source>
        <dbReference type="EMBL" id="ALP45226.1"/>
    </source>
</evidence>
<dbReference type="EMBL" id="KT151660">
    <property type="protein sequence ID" value="ALP44938.1"/>
    <property type="molecule type" value="Genomic_DNA"/>
</dbReference>
<dbReference type="EMBL" id="KT151658">
    <property type="protein sequence ID" value="ALP44754.1"/>
    <property type="molecule type" value="Genomic_DNA"/>
</dbReference>
<evidence type="ECO:0000313" key="2">
    <source>
        <dbReference type="EMBL" id="ALP44389.1"/>
    </source>
</evidence>
<evidence type="ECO:0000313" key="7">
    <source>
        <dbReference type="EMBL" id="ALP44843.1"/>
    </source>
</evidence>
<organism evidence="1">
    <name type="scientific">Vibrio cholerae</name>
    <dbReference type="NCBI Taxonomy" id="666"/>
    <lineage>
        <taxon>Bacteria</taxon>
        <taxon>Pseudomonadati</taxon>
        <taxon>Pseudomonadota</taxon>
        <taxon>Gammaproteobacteria</taxon>
        <taxon>Vibrionales</taxon>
        <taxon>Vibrionaceae</taxon>
        <taxon>Vibrio</taxon>
    </lineage>
</organism>
<evidence type="ECO:0000313" key="5">
    <source>
        <dbReference type="EMBL" id="ALP44661.1"/>
    </source>
</evidence>
<reference evidence="1" key="1">
    <citation type="journal article" date="2014" name="PLoS ONE">
        <title>Worldwide Occurrence of Integrative Conjugative Element Encoding Multidrug Resistance Determinants in Epidemic Vibrio cholerae O1.</title>
        <authorList>
            <person name="Marin M.A."/>
            <person name="Fonseca E.L."/>
            <person name="Andrade B.N."/>
            <person name="Cabral A.C."/>
            <person name="Vicente A.C."/>
        </authorList>
    </citation>
    <scope>NUCLEOTIDE SEQUENCE</scope>
    <source>
        <strain evidence="1">VC504</strain>
    </source>
</reference>
<dbReference type="EMBL" id="KT151655">
    <property type="protein sequence ID" value="ALP44483.1"/>
    <property type="molecule type" value="Genomic_DNA"/>
</dbReference>
<protein>
    <submittedName>
        <fullName evidence="1">Uncharacterized protein</fullName>
    </submittedName>
</protein>
<reference evidence="2" key="2">
    <citation type="journal article" date="2016" name="Sci. Rep.">
        <title>Variations in SXT elements in epidemic Vibrio cholerae O1 El Tor strains in China.</title>
        <authorList>
            <person name="Wang R."/>
            <person name="Yu D."/>
            <person name="Yue J."/>
            <person name="Kan B."/>
        </authorList>
    </citation>
    <scope>NUCLEOTIDE SEQUENCE</scope>
    <source>
        <strain evidence="11">AHV1003</strain>
        <strain evidence="2">ICDC-143</strain>
        <strain evidence="4">ICDC-1605</strain>
        <strain evidence="5">ICDC-1627</strain>
        <strain evidence="6">ICDC-1909</strain>
        <strain evidence="7">ICDC-1944</strain>
        <strain evidence="8">ICDC-2255</strain>
        <strain evidence="9">ICDC-2605</strain>
        <strain evidence="10">ICDC-4210</strain>
        <strain evidence="3">ICDC-956</strain>
        <strain evidence="12">Wujiang-2</strain>
    </source>
</reference>
<evidence type="ECO:0000313" key="10">
    <source>
        <dbReference type="EMBL" id="ALP45124.1"/>
    </source>
</evidence>
<dbReference type="EMBL" id="KT151661">
    <property type="protein sequence ID" value="ALP45025.1"/>
    <property type="molecule type" value="Genomic_DNA"/>
</dbReference>
<accession>A0A096XH47</accession>
<dbReference type="EMBL" id="KT151664">
    <property type="protein sequence ID" value="ALP45319.1"/>
    <property type="molecule type" value="Genomic_DNA"/>
</dbReference>
<dbReference type="EMBL" id="KC886257">
    <property type="protein sequence ID" value="AHM25045.1"/>
    <property type="molecule type" value="Genomic_DNA"/>
</dbReference>
<evidence type="ECO:0000313" key="8">
    <source>
        <dbReference type="EMBL" id="ALP44938.1"/>
    </source>
</evidence>
<dbReference type="EMBL" id="KT151663">
    <property type="protein sequence ID" value="ALP45226.1"/>
    <property type="molecule type" value="Genomic_DNA"/>
</dbReference>
<evidence type="ECO:0000313" key="6">
    <source>
        <dbReference type="EMBL" id="ALP44754.1"/>
    </source>
</evidence>
<proteinExistence type="predicted"/>
<evidence type="ECO:0000313" key="3">
    <source>
        <dbReference type="EMBL" id="ALP44483.1"/>
    </source>
</evidence>
<dbReference type="AlphaFoldDB" id="A0A096XH47"/>
<sequence length="44" mass="4733">MFLSEISLYPLSGMGLSESIYIETPNSDCDGSFTFGVSIQKPNG</sequence>
<dbReference type="EMBL" id="KT151656">
    <property type="protein sequence ID" value="ALP44570.1"/>
    <property type="molecule type" value="Genomic_DNA"/>
</dbReference>
<dbReference type="PATRIC" id="fig|666.1989.peg.1942"/>